<proteinExistence type="predicted"/>
<name>A0A8H6HYD4_9AGAR</name>
<dbReference type="AlphaFoldDB" id="A0A8H6HYD4"/>
<dbReference type="EMBL" id="JACGCI010000030">
    <property type="protein sequence ID" value="KAF6755505.1"/>
    <property type="molecule type" value="Genomic_DNA"/>
</dbReference>
<feature type="compositionally biased region" description="Low complexity" evidence="1">
    <location>
        <begin position="88"/>
        <end position="99"/>
    </location>
</feature>
<gene>
    <name evidence="2" type="ORF">DFP72DRAFT_1067783</name>
</gene>
<feature type="region of interest" description="Disordered" evidence="1">
    <location>
        <begin position="35"/>
        <end position="56"/>
    </location>
</feature>
<keyword evidence="3" id="KW-1185">Reference proteome</keyword>
<feature type="region of interest" description="Disordered" evidence="1">
    <location>
        <begin position="85"/>
        <end position="106"/>
    </location>
</feature>
<sequence>MLTVSDPRLIEEPTYEATRCQPQIRAHSERNILTRAYPAGLESKTSRRGTSNDVNKSRNANIATFIDVTHSTSKQFRPRFPPGLGFKTTAQPTSTSAAPGGTWIRESPERSGATVIETTFSAPSCKVSNPIPSLETHMLTSSFEPPVPGFKSGNIRDGLGFEGGDQEVALEFEGTPKSFRGGTSSSSLITVQRAYHWPLALGPLGSRFSKLPIPESKRNNIQDVLGSETETARLVSDLRLRT</sequence>
<dbReference type="Proteomes" id="UP000521943">
    <property type="component" value="Unassembled WGS sequence"/>
</dbReference>
<protein>
    <submittedName>
        <fullName evidence="2">Uncharacterized protein</fullName>
    </submittedName>
</protein>
<evidence type="ECO:0000256" key="1">
    <source>
        <dbReference type="SAM" id="MobiDB-lite"/>
    </source>
</evidence>
<evidence type="ECO:0000313" key="2">
    <source>
        <dbReference type="EMBL" id="KAF6755505.1"/>
    </source>
</evidence>
<comment type="caution">
    <text evidence="2">The sequence shown here is derived from an EMBL/GenBank/DDBJ whole genome shotgun (WGS) entry which is preliminary data.</text>
</comment>
<reference evidence="2 3" key="1">
    <citation type="submission" date="2020-07" db="EMBL/GenBank/DDBJ databases">
        <title>Comparative genomics of pyrophilous fungi reveals a link between fire events and developmental genes.</title>
        <authorList>
            <consortium name="DOE Joint Genome Institute"/>
            <person name="Steindorff A.S."/>
            <person name="Carver A."/>
            <person name="Calhoun S."/>
            <person name="Stillman K."/>
            <person name="Liu H."/>
            <person name="Lipzen A."/>
            <person name="Pangilinan J."/>
            <person name="Labutti K."/>
            <person name="Bruns T.D."/>
            <person name="Grigoriev I.V."/>
        </authorList>
    </citation>
    <scope>NUCLEOTIDE SEQUENCE [LARGE SCALE GENOMIC DNA]</scope>
    <source>
        <strain evidence="2 3">CBS 144469</strain>
    </source>
</reference>
<evidence type="ECO:0000313" key="3">
    <source>
        <dbReference type="Proteomes" id="UP000521943"/>
    </source>
</evidence>
<organism evidence="2 3">
    <name type="scientific">Ephemerocybe angulata</name>
    <dbReference type="NCBI Taxonomy" id="980116"/>
    <lineage>
        <taxon>Eukaryota</taxon>
        <taxon>Fungi</taxon>
        <taxon>Dikarya</taxon>
        <taxon>Basidiomycota</taxon>
        <taxon>Agaricomycotina</taxon>
        <taxon>Agaricomycetes</taxon>
        <taxon>Agaricomycetidae</taxon>
        <taxon>Agaricales</taxon>
        <taxon>Agaricineae</taxon>
        <taxon>Psathyrellaceae</taxon>
        <taxon>Ephemerocybe</taxon>
    </lineage>
</organism>
<accession>A0A8H6HYD4</accession>